<feature type="transmembrane region" description="Helical" evidence="1">
    <location>
        <begin position="12"/>
        <end position="28"/>
    </location>
</feature>
<proteinExistence type="predicted"/>
<evidence type="ECO:0000313" key="2">
    <source>
        <dbReference type="EMBL" id="HFC97844.1"/>
    </source>
</evidence>
<dbReference type="AlphaFoldDB" id="A0A7C3GUW4"/>
<organism evidence="2">
    <name type="scientific">Thermosulfurimonas dismutans</name>
    <dbReference type="NCBI Taxonomy" id="999894"/>
    <lineage>
        <taxon>Bacteria</taxon>
        <taxon>Pseudomonadati</taxon>
        <taxon>Thermodesulfobacteriota</taxon>
        <taxon>Thermodesulfobacteria</taxon>
        <taxon>Thermodesulfobacteriales</taxon>
        <taxon>Thermodesulfobacteriaceae</taxon>
        <taxon>Thermosulfurimonas</taxon>
    </lineage>
</organism>
<gene>
    <name evidence="2" type="ORF">ENJ40_05235</name>
</gene>
<keyword evidence="1" id="KW-0472">Membrane</keyword>
<keyword evidence="1" id="KW-0812">Transmembrane</keyword>
<sequence>MNPLAEMGKMLILFGIFLILAGALTLFLPKLSQLPRLPGDILIRKGNFTFYFPLVTCLILSLLLTLILNILRR</sequence>
<dbReference type="PANTHER" id="PTHR36443:SF1">
    <property type="entry name" value="BSR5223 PROTEIN"/>
    <property type="match status" value="1"/>
</dbReference>
<dbReference type="Pfam" id="PF11146">
    <property type="entry name" value="DUF2905"/>
    <property type="match status" value="1"/>
</dbReference>
<dbReference type="InterPro" id="IPR021320">
    <property type="entry name" value="DUF2905"/>
</dbReference>
<accession>A0A7C3GUW4</accession>
<dbReference type="PANTHER" id="PTHR36443">
    <property type="entry name" value="BSR5223 PROTEIN"/>
    <property type="match status" value="1"/>
</dbReference>
<feature type="transmembrane region" description="Helical" evidence="1">
    <location>
        <begin position="48"/>
        <end position="71"/>
    </location>
</feature>
<keyword evidence="1" id="KW-1133">Transmembrane helix</keyword>
<comment type="caution">
    <text evidence="2">The sequence shown here is derived from an EMBL/GenBank/DDBJ whole genome shotgun (WGS) entry which is preliminary data.</text>
</comment>
<reference evidence="2" key="1">
    <citation type="journal article" date="2020" name="mSystems">
        <title>Genome- and Community-Level Interaction Insights into Carbon Utilization and Element Cycling Functions of Hydrothermarchaeota in Hydrothermal Sediment.</title>
        <authorList>
            <person name="Zhou Z."/>
            <person name="Liu Y."/>
            <person name="Xu W."/>
            <person name="Pan J."/>
            <person name="Luo Z.H."/>
            <person name="Li M."/>
        </authorList>
    </citation>
    <scope>NUCLEOTIDE SEQUENCE [LARGE SCALE GENOMIC DNA]</scope>
    <source>
        <strain evidence="2">HyVt-483</strain>
    </source>
</reference>
<protein>
    <submittedName>
        <fullName evidence="2">DUF2905 domain-containing protein</fullName>
    </submittedName>
</protein>
<dbReference type="EMBL" id="DRMH01000070">
    <property type="protein sequence ID" value="HFC97844.1"/>
    <property type="molecule type" value="Genomic_DNA"/>
</dbReference>
<dbReference type="Proteomes" id="UP000886043">
    <property type="component" value="Unassembled WGS sequence"/>
</dbReference>
<evidence type="ECO:0000256" key="1">
    <source>
        <dbReference type="SAM" id="Phobius"/>
    </source>
</evidence>
<name>A0A7C3GUW4_9BACT</name>